<organism evidence="1 2">
    <name type="scientific">BD1-7 clade bacterium</name>
    <dbReference type="NCBI Taxonomy" id="2029982"/>
    <lineage>
        <taxon>Bacteria</taxon>
        <taxon>Pseudomonadati</taxon>
        <taxon>Pseudomonadota</taxon>
        <taxon>Gammaproteobacteria</taxon>
        <taxon>Cellvibrionales</taxon>
        <taxon>Spongiibacteraceae</taxon>
        <taxon>BD1-7 clade</taxon>
    </lineage>
</organism>
<dbReference type="EMBL" id="CACSII010000003">
    <property type="protein sequence ID" value="CAA0093562.1"/>
    <property type="molecule type" value="Genomic_DNA"/>
</dbReference>
<evidence type="ECO:0000313" key="2">
    <source>
        <dbReference type="Proteomes" id="UP000434580"/>
    </source>
</evidence>
<evidence type="ECO:0000313" key="1">
    <source>
        <dbReference type="EMBL" id="CAA0093562.1"/>
    </source>
</evidence>
<accession>A0A5S9NMP9</accession>
<reference evidence="1 2" key="1">
    <citation type="submission" date="2019-11" db="EMBL/GenBank/DDBJ databases">
        <authorList>
            <person name="Holert J."/>
        </authorList>
    </citation>
    <scope>NUCLEOTIDE SEQUENCE [LARGE SCALE GENOMIC DNA]</scope>
    <source>
        <strain evidence="1">BC5_2</strain>
    </source>
</reference>
<name>A0A5S9NMP9_9GAMM</name>
<gene>
    <name evidence="1" type="ORF">DPBNPPHM_03098</name>
</gene>
<dbReference type="AlphaFoldDB" id="A0A5S9NMP9"/>
<proteinExistence type="predicted"/>
<sequence length="29" mass="3120">MFLIDALAMSTTSQGKMLSETKQKISAMG</sequence>
<dbReference type="Proteomes" id="UP000434580">
    <property type="component" value="Unassembled WGS sequence"/>
</dbReference>
<protein>
    <submittedName>
        <fullName evidence="1">Uncharacterized protein</fullName>
    </submittedName>
</protein>